<evidence type="ECO:0000256" key="8">
    <source>
        <dbReference type="SAM" id="MobiDB-lite"/>
    </source>
</evidence>
<comment type="caution">
    <text evidence="9">The sequence shown here is derived from an EMBL/GenBank/DDBJ whole genome shotgun (WGS) entry which is preliminary data.</text>
</comment>
<gene>
    <name evidence="9" type="ORF">B4U80_09073</name>
</gene>
<dbReference type="GO" id="GO:0005681">
    <property type="term" value="C:spliceosomal complex"/>
    <property type="evidence" value="ECO:0007669"/>
    <property type="project" value="UniProtKB-KW"/>
</dbReference>
<evidence type="ECO:0000256" key="3">
    <source>
        <dbReference type="ARBA" id="ARBA00022664"/>
    </source>
</evidence>
<comment type="function">
    <text evidence="7">Required for pre-mRNA splicing.</text>
</comment>
<evidence type="ECO:0000256" key="2">
    <source>
        <dbReference type="ARBA" id="ARBA00006164"/>
    </source>
</evidence>
<dbReference type="VEuPathDB" id="VectorBase:LDEU008548"/>
<feature type="region of interest" description="Disordered" evidence="8">
    <location>
        <begin position="331"/>
        <end position="399"/>
    </location>
</feature>
<feature type="compositionally biased region" description="Basic and acidic residues" evidence="8">
    <location>
        <begin position="351"/>
        <end position="363"/>
    </location>
</feature>
<evidence type="ECO:0000256" key="5">
    <source>
        <dbReference type="ARBA" id="ARBA00023187"/>
    </source>
</evidence>
<protein>
    <recommendedName>
        <fullName evidence="7">Pre-mRNA-splicing factor 38</fullName>
    </recommendedName>
</protein>
<dbReference type="OrthoDB" id="3881at2759"/>
<dbReference type="Proteomes" id="UP000288716">
    <property type="component" value="Unassembled WGS sequence"/>
</dbReference>
<organism evidence="9 10">
    <name type="scientific">Leptotrombidium deliense</name>
    <dbReference type="NCBI Taxonomy" id="299467"/>
    <lineage>
        <taxon>Eukaryota</taxon>
        <taxon>Metazoa</taxon>
        <taxon>Ecdysozoa</taxon>
        <taxon>Arthropoda</taxon>
        <taxon>Chelicerata</taxon>
        <taxon>Arachnida</taxon>
        <taxon>Acari</taxon>
        <taxon>Acariformes</taxon>
        <taxon>Trombidiformes</taxon>
        <taxon>Prostigmata</taxon>
        <taxon>Anystina</taxon>
        <taxon>Parasitengona</taxon>
        <taxon>Trombiculoidea</taxon>
        <taxon>Trombiculidae</taxon>
        <taxon>Leptotrombidium</taxon>
    </lineage>
</organism>
<evidence type="ECO:0000313" key="10">
    <source>
        <dbReference type="Proteomes" id="UP000288716"/>
    </source>
</evidence>
<evidence type="ECO:0000256" key="6">
    <source>
        <dbReference type="ARBA" id="ARBA00023242"/>
    </source>
</evidence>
<keyword evidence="4 7" id="KW-0747">Spliceosome</keyword>
<accession>A0A443S7I6</accession>
<dbReference type="Pfam" id="PF03371">
    <property type="entry name" value="PRP38"/>
    <property type="match status" value="1"/>
</dbReference>
<dbReference type="AlphaFoldDB" id="A0A443S7I6"/>
<evidence type="ECO:0000313" key="9">
    <source>
        <dbReference type="EMBL" id="RWS23492.1"/>
    </source>
</evidence>
<keyword evidence="5 7" id="KW-0508">mRNA splicing</keyword>
<proteinExistence type="inferred from homology"/>
<sequence>MSQSFPGKTSDIPLPPQNASQIFAANAAARYAAPQTSSNYVDPQTAAYYAYQQYAAGAQAAAAAAYQFYGYPVIPQAYAGAPQYALTPQMAAVHSAAANAHAAQNAMNGNSNDSESADDDPTVDAGQKASKLSNTLPIWGNEKTMNLNPLVLTNIQNSPYFKTKLYTLKTYHEVIDEIWYQVKHLEPWEKGSRRVSGQTGMCGSVRGVGAGGIVSTPYCILYKLYTLRLTRKQVIGLLKHKDSPFIRAIGFMYIRYTQPPEHLWSWYEAYLDDDEELDVKAGGGQRMTIGQLVKHLLTKLDWFSTLFPRIPVPIQKDIEKKMNGYEARKKEEEAEYYDETEAEAETTAPSNERHRDTTRDRSGERRKRSRSGDRRTKRRSRSRSPDRRHYQSSDRRRHH</sequence>
<evidence type="ECO:0000256" key="7">
    <source>
        <dbReference type="RuleBase" id="RU367025"/>
    </source>
</evidence>
<dbReference type="STRING" id="299467.A0A443S7I6"/>
<keyword evidence="3 7" id="KW-0507">mRNA processing</keyword>
<keyword evidence="6 7" id="KW-0539">Nucleus</keyword>
<comment type="subcellular location">
    <subcellularLocation>
        <location evidence="1 7">Nucleus</location>
    </subcellularLocation>
</comment>
<dbReference type="InterPro" id="IPR005037">
    <property type="entry name" value="PRP38"/>
</dbReference>
<comment type="similarity">
    <text evidence="2 7">Belongs to the PRP38 family.</text>
</comment>
<evidence type="ECO:0000256" key="4">
    <source>
        <dbReference type="ARBA" id="ARBA00022728"/>
    </source>
</evidence>
<evidence type="ECO:0000256" key="1">
    <source>
        <dbReference type="ARBA" id="ARBA00004123"/>
    </source>
</evidence>
<keyword evidence="10" id="KW-1185">Reference proteome</keyword>
<feature type="compositionally biased region" description="Basic and acidic residues" evidence="8">
    <location>
        <begin position="383"/>
        <end position="399"/>
    </location>
</feature>
<dbReference type="PANTHER" id="PTHR23142">
    <property type="entry name" value="PRE-MRNA-SPLICING FACTOR 38A-RELATED"/>
    <property type="match status" value="1"/>
</dbReference>
<feature type="compositionally biased region" description="Basic residues" evidence="8">
    <location>
        <begin position="364"/>
        <end position="382"/>
    </location>
</feature>
<reference evidence="9 10" key="1">
    <citation type="journal article" date="2018" name="Gigascience">
        <title>Genomes of trombidid mites reveal novel predicted allergens and laterally-transferred genes associated with secondary metabolism.</title>
        <authorList>
            <person name="Dong X."/>
            <person name="Chaisiri K."/>
            <person name="Xia D."/>
            <person name="Armstrong S.D."/>
            <person name="Fang Y."/>
            <person name="Donnelly M.J."/>
            <person name="Kadowaki T."/>
            <person name="McGarry J.W."/>
            <person name="Darby A.C."/>
            <person name="Makepeace B.L."/>
        </authorList>
    </citation>
    <scope>NUCLEOTIDE SEQUENCE [LARGE SCALE GENOMIC DNA]</scope>
    <source>
        <strain evidence="9">UoL-UT</strain>
    </source>
</reference>
<dbReference type="GO" id="GO:0000398">
    <property type="term" value="P:mRNA splicing, via spliceosome"/>
    <property type="evidence" value="ECO:0007669"/>
    <property type="project" value="UniProtKB-UniRule"/>
</dbReference>
<dbReference type="EMBL" id="NCKV01006355">
    <property type="protein sequence ID" value="RWS23492.1"/>
    <property type="molecule type" value="Genomic_DNA"/>
</dbReference>
<feature type="compositionally biased region" description="Acidic residues" evidence="8">
    <location>
        <begin position="333"/>
        <end position="344"/>
    </location>
</feature>
<feature type="region of interest" description="Disordered" evidence="8">
    <location>
        <begin position="103"/>
        <end position="127"/>
    </location>
</feature>
<name>A0A443S7I6_9ACAR</name>